<dbReference type="Proteomes" id="UP001190700">
    <property type="component" value="Unassembled WGS sequence"/>
</dbReference>
<evidence type="ECO:0000313" key="2">
    <source>
        <dbReference type="Proteomes" id="UP001190700"/>
    </source>
</evidence>
<gene>
    <name evidence="1" type="ORF">CYMTET_42646</name>
</gene>
<organism evidence="1 2">
    <name type="scientific">Cymbomonas tetramitiformis</name>
    <dbReference type="NCBI Taxonomy" id="36881"/>
    <lineage>
        <taxon>Eukaryota</taxon>
        <taxon>Viridiplantae</taxon>
        <taxon>Chlorophyta</taxon>
        <taxon>Pyramimonadophyceae</taxon>
        <taxon>Pyramimonadales</taxon>
        <taxon>Pyramimonadaceae</taxon>
        <taxon>Cymbomonas</taxon>
    </lineage>
</organism>
<reference evidence="1 2" key="1">
    <citation type="journal article" date="2015" name="Genome Biol. Evol.">
        <title>Comparative Genomics of a Bacterivorous Green Alga Reveals Evolutionary Causalities and Consequences of Phago-Mixotrophic Mode of Nutrition.</title>
        <authorList>
            <person name="Burns J.A."/>
            <person name="Paasch A."/>
            <person name="Narechania A."/>
            <person name="Kim E."/>
        </authorList>
    </citation>
    <scope>NUCLEOTIDE SEQUENCE [LARGE SCALE GENOMIC DNA]</scope>
    <source>
        <strain evidence="1 2">PLY_AMNH</strain>
    </source>
</reference>
<evidence type="ECO:0000313" key="1">
    <source>
        <dbReference type="EMBL" id="KAK3247873.1"/>
    </source>
</evidence>
<proteinExistence type="predicted"/>
<accession>A0AAE0C3V6</accession>
<sequence length="211" mass="22623">MFGLDAEFATLLAVPASMAVGLAYWLADKQDDIQAGDMIASKPSSEATDADEEIDFGDSTYDIGEPIKLTVGKVGAEVSRRFFVQKTLPDASEIHVVTLERPAGIVFAQDEGSSSIVVGGLIEGGNAFQLNRVAQLTQQMGTAPKEGDVLRGATSVEVDYGAGALVGSSLPDRVIVYYEMDKLDWETAMNCLRRGKTTDGPVQFVIERVQQ</sequence>
<comment type="caution">
    <text evidence="1">The sequence shown here is derived from an EMBL/GenBank/DDBJ whole genome shotgun (WGS) entry which is preliminary data.</text>
</comment>
<dbReference type="AlphaFoldDB" id="A0AAE0C3V6"/>
<keyword evidence="2" id="KW-1185">Reference proteome</keyword>
<name>A0AAE0C3V6_9CHLO</name>
<dbReference type="EMBL" id="LGRX02028593">
    <property type="protein sequence ID" value="KAK3247873.1"/>
    <property type="molecule type" value="Genomic_DNA"/>
</dbReference>
<protein>
    <submittedName>
        <fullName evidence="1">Uncharacterized protein</fullName>
    </submittedName>
</protein>